<dbReference type="PROSITE" id="PS51257">
    <property type="entry name" value="PROKAR_LIPOPROTEIN"/>
    <property type="match status" value="1"/>
</dbReference>
<evidence type="ECO:0000313" key="2">
    <source>
        <dbReference type="EMBL" id="GCE77837.1"/>
    </source>
</evidence>
<evidence type="ECO:0000313" key="3">
    <source>
        <dbReference type="Proteomes" id="UP000289954"/>
    </source>
</evidence>
<name>A0A402DUP4_9CELL</name>
<proteinExistence type="predicted"/>
<dbReference type="Pfam" id="PF01547">
    <property type="entry name" value="SBP_bac_1"/>
    <property type="match status" value="1"/>
</dbReference>
<feature type="chain" id="PRO_5038949227" evidence="1">
    <location>
        <begin position="32"/>
        <end position="443"/>
    </location>
</feature>
<evidence type="ECO:0000256" key="1">
    <source>
        <dbReference type="SAM" id="SignalP"/>
    </source>
</evidence>
<dbReference type="Gene3D" id="3.40.190.10">
    <property type="entry name" value="Periplasmic binding protein-like II"/>
    <property type="match status" value="2"/>
</dbReference>
<dbReference type="Proteomes" id="UP000289954">
    <property type="component" value="Unassembled WGS sequence"/>
</dbReference>
<accession>A0A402DUP4</accession>
<dbReference type="EMBL" id="BIMR01000266">
    <property type="protein sequence ID" value="GCE77837.1"/>
    <property type="molecule type" value="Genomic_DNA"/>
</dbReference>
<dbReference type="PANTHER" id="PTHR43649:SF11">
    <property type="entry name" value="ABC TRANSPORTER SUBSTRATE-BINDING PROTEIN YESO-RELATED"/>
    <property type="match status" value="1"/>
</dbReference>
<keyword evidence="3" id="KW-1185">Reference proteome</keyword>
<dbReference type="InterPro" id="IPR006059">
    <property type="entry name" value="SBP"/>
</dbReference>
<organism evidence="2 3">
    <name type="scientific">Cellulomonas biazotea</name>
    <dbReference type="NCBI Taxonomy" id="1709"/>
    <lineage>
        <taxon>Bacteria</taxon>
        <taxon>Bacillati</taxon>
        <taxon>Actinomycetota</taxon>
        <taxon>Actinomycetes</taxon>
        <taxon>Micrococcales</taxon>
        <taxon>Cellulomonadaceae</taxon>
        <taxon>Cellulomonas</taxon>
    </lineage>
</organism>
<keyword evidence="1" id="KW-0732">Signal</keyword>
<dbReference type="SUPFAM" id="SSF53850">
    <property type="entry name" value="Periplasmic binding protein-like II"/>
    <property type="match status" value="1"/>
</dbReference>
<dbReference type="PANTHER" id="PTHR43649">
    <property type="entry name" value="ARABINOSE-BINDING PROTEIN-RELATED"/>
    <property type="match status" value="1"/>
</dbReference>
<dbReference type="AlphaFoldDB" id="A0A402DUP4"/>
<comment type="caution">
    <text evidence="2">The sequence shown here is derived from an EMBL/GenBank/DDBJ whole genome shotgun (WGS) entry which is preliminary data.</text>
</comment>
<gene>
    <name evidence="2" type="ORF">CBZ_28930</name>
</gene>
<dbReference type="InterPro" id="IPR050490">
    <property type="entry name" value="Bact_solute-bd_prot1"/>
</dbReference>
<reference evidence="2 3" key="1">
    <citation type="submission" date="2019-01" db="EMBL/GenBank/DDBJ databases">
        <title>Draft genome sequence of Cellulomonas takizawaensis strain TKZ-21.</title>
        <authorList>
            <person name="Yamamura H."/>
            <person name="Hayashi T."/>
            <person name="Hamada M."/>
            <person name="Serisawa Y."/>
            <person name="Matsuyama K."/>
            <person name="Nakagawa Y."/>
            <person name="Otoguro M."/>
            <person name="Yanagida F."/>
            <person name="Hayakawa M."/>
        </authorList>
    </citation>
    <scope>NUCLEOTIDE SEQUENCE [LARGE SCALE GENOMIC DNA]</scope>
    <source>
        <strain evidence="2 3">NBRC12680</strain>
    </source>
</reference>
<sequence length="443" mass="47905">MRHRPALRGRTAVLRSAALLAVGALALTACAGSSEEPAAEATSSGPPEPVEIRFSWWGSDTRHELTQQVLDKFTEKYPHITVVPDYTDWNSYFDKLSTGVAGGDAPDVITQEERYLADYASRGVLADLNELGLDTSKIDDNVLQSGTIDDALYGVATGVNAYAIVADPEAFAAAGVELPDDETWTWDDYVDIANQISTATGKTIYGAQDYGFNEPGFSIYARQRGESLYTEDGKVGYKDSTLADWWQHSLDLQAGGGTPDAALTVEVDAGGPEQSLVGTNKGAMAWFWTNQLTAINKASGRQLQLLRVPGESEEERTGMYFKPAMYYSVSAKSEHPEEAKLLVDFLLNDVAAGELLLSDRGLPANTEVRAAVQDKFSDTDKQAAEFLADLEDEIVDGPVVPPVGAGQVTEITRRLNQEVLFGRMSPQDAAKQYTQEVTLAIGG</sequence>
<protein>
    <submittedName>
        <fullName evidence="2">Sugar ABC transporter substrate-binding protein</fullName>
    </submittedName>
</protein>
<dbReference type="OrthoDB" id="7918484at2"/>
<feature type="signal peptide" evidence="1">
    <location>
        <begin position="1"/>
        <end position="31"/>
    </location>
</feature>
<dbReference type="RefSeq" id="WP_130782463.1">
    <property type="nucleotide sequence ID" value="NZ_BIMR01000266.1"/>
</dbReference>